<proteinExistence type="predicted"/>
<dbReference type="Proteomes" id="UP001240678">
    <property type="component" value="Unassembled WGS sequence"/>
</dbReference>
<feature type="non-terminal residue" evidence="1">
    <location>
        <position position="1"/>
    </location>
</feature>
<sequence length="153" mass="17267">NTATIRVCQASEDEQPCAIDAASCATVPRDKDGIQGHRRRRWIYTMLACEDESKHTAGRCCWRYHAIAVSQTMLQVWEIYLPLRRCRTLLAAGTTCKVEPKRKYTGEIGHGIGNGTARQHACQMSSHGMHFSTRPVARFSPSRVRIDDYTLVD</sequence>
<evidence type="ECO:0000313" key="2">
    <source>
        <dbReference type="Proteomes" id="UP001240678"/>
    </source>
</evidence>
<accession>A0AAI9YXB4</accession>
<keyword evidence="2" id="KW-1185">Reference proteome</keyword>
<reference evidence="1 2" key="1">
    <citation type="submission" date="2016-10" db="EMBL/GenBank/DDBJ databases">
        <title>The genome sequence of Colletotrichum fioriniae PJ7.</title>
        <authorList>
            <person name="Baroncelli R."/>
        </authorList>
    </citation>
    <scope>NUCLEOTIDE SEQUENCE [LARGE SCALE GENOMIC DNA]</scope>
    <source>
        <strain evidence="1 2">IMI 309622</strain>
    </source>
</reference>
<name>A0AAI9YXB4_9PEZI</name>
<dbReference type="GeneID" id="85339549"/>
<dbReference type="AlphaFoldDB" id="A0AAI9YXB4"/>
<gene>
    <name evidence="1" type="ORF">CCOS01_07839</name>
</gene>
<dbReference type="EMBL" id="MOOE01000007">
    <property type="protein sequence ID" value="KAK1527577.1"/>
    <property type="molecule type" value="Genomic_DNA"/>
</dbReference>
<organism evidence="1 2">
    <name type="scientific">Colletotrichum costaricense</name>
    <dbReference type="NCBI Taxonomy" id="1209916"/>
    <lineage>
        <taxon>Eukaryota</taxon>
        <taxon>Fungi</taxon>
        <taxon>Dikarya</taxon>
        <taxon>Ascomycota</taxon>
        <taxon>Pezizomycotina</taxon>
        <taxon>Sordariomycetes</taxon>
        <taxon>Hypocreomycetidae</taxon>
        <taxon>Glomerellales</taxon>
        <taxon>Glomerellaceae</taxon>
        <taxon>Colletotrichum</taxon>
        <taxon>Colletotrichum acutatum species complex</taxon>
    </lineage>
</organism>
<dbReference type="RefSeq" id="XP_060313894.1">
    <property type="nucleotide sequence ID" value="XM_060456002.1"/>
</dbReference>
<comment type="caution">
    <text evidence="1">The sequence shown here is derived from an EMBL/GenBank/DDBJ whole genome shotgun (WGS) entry which is preliminary data.</text>
</comment>
<evidence type="ECO:0000313" key="1">
    <source>
        <dbReference type="EMBL" id="KAK1527577.1"/>
    </source>
</evidence>
<protein>
    <submittedName>
        <fullName evidence="1">Uncharacterized protein</fullName>
    </submittedName>
</protein>